<keyword evidence="4" id="KW-1185">Reference proteome</keyword>
<feature type="compositionally biased region" description="Basic and acidic residues" evidence="1">
    <location>
        <begin position="49"/>
        <end position="73"/>
    </location>
</feature>
<organism evidence="3 4">
    <name type="scientific">Suillus luteus UH-Slu-Lm8-n1</name>
    <dbReference type="NCBI Taxonomy" id="930992"/>
    <lineage>
        <taxon>Eukaryota</taxon>
        <taxon>Fungi</taxon>
        <taxon>Dikarya</taxon>
        <taxon>Basidiomycota</taxon>
        <taxon>Agaricomycotina</taxon>
        <taxon>Agaricomycetes</taxon>
        <taxon>Agaricomycetidae</taxon>
        <taxon>Boletales</taxon>
        <taxon>Suillineae</taxon>
        <taxon>Suillaceae</taxon>
        <taxon>Suillus</taxon>
    </lineage>
</organism>
<proteinExistence type="predicted"/>
<evidence type="ECO:0000259" key="2">
    <source>
        <dbReference type="PROSITE" id="PS50800"/>
    </source>
</evidence>
<dbReference type="Proteomes" id="UP000054485">
    <property type="component" value="Unassembled WGS sequence"/>
</dbReference>
<dbReference type="SUPFAM" id="SSF68906">
    <property type="entry name" value="SAP domain"/>
    <property type="match status" value="1"/>
</dbReference>
<dbReference type="AlphaFoldDB" id="A0A0D0ASK5"/>
<name>A0A0D0ASK5_9AGAM</name>
<dbReference type="PROSITE" id="PS50800">
    <property type="entry name" value="SAP"/>
    <property type="match status" value="1"/>
</dbReference>
<dbReference type="OrthoDB" id="5569309at2759"/>
<feature type="region of interest" description="Disordered" evidence="1">
    <location>
        <begin position="1"/>
        <end position="73"/>
    </location>
</feature>
<accession>A0A0D0ASK5</accession>
<reference evidence="3 4" key="1">
    <citation type="submission" date="2014-04" db="EMBL/GenBank/DDBJ databases">
        <authorList>
            <consortium name="DOE Joint Genome Institute"/>
            <person name="Kuo A."/>
            <person name="Ruytinx J."/>
            <person name="Rineau F."/>
            <person name="Colpaert J."/>
            <person name="Kohler A."/>
            <person name="Nagy L.G."/>
            <person name="Floudas D."/>
            <person name="Copeland A."/>
            <person name="Barry K.W."/>
            <person name="Cichocki N."/>
            <person name="Veneault-Fourrey C."/>
            <person name="LaButti K."/>
            <person name="Lindquist E.A."/>
            <person name="Lipzen A."/>
            <person name="Lundell T."/>
            <person name="Morin E."/>
            <person name="Murat C."/>
            <person name="Sun H."/>
            <person name="Tunlid A."/>
            <person name="Henrissat B."/>
            <person name="Grigoriev I.V."/>
            <person name="Hibbett D.S."/>
            <person name="Martin F."/>
            <person name="Nordberg H.P."/>
            <person name="Cantor M.N."/>
            <person name="Hua S.X."/>
        </authorList>
    </citation>
    <scope>NUCLEOTIDE SEQUENCE [LARGE SCALE GENOMIC DNA]</scope>
    <source>
        <strain evidence="3 4">UH-Slu-Lm8-n1</strain>
    </source>
</reference>
<dbReference type="EMBL" id="KN835685">
    <property type="protein sequence ID" value="KIK34933.1"/>
    <property type="molecule type" value="Genomic_DNA"/>
</dbReference>
<dbReference type="InterPro" id="IPR003034">
    <property type="entry name" value="SAP_dom"/>
</dbReference>
<reference evidence="4" key="2">
    <citation type="submission" date="2015-01" db="EMBL/GenBank/DDBJ databases">
        <title>Evolutionary Origins and Diversification of the Mycorrhizal Mutualists.</title>
        <authorList>
            <consortium name="DOE Joint Genome Institute"/>
            <consortium name="Mycorrhizal Genomics Consortium"/>
            <person name="Kohler A."/>
            <person name="Kuo A."/>
            <person name="Nagy L.G."/>
            <person name="Floudas D."/>
            <person name="Copeland A."/>
            <person name="Barry K.W."/>
            <person name="Cichocki N."/>
            <person name="Veneault-Fourrey C."/>
            <person name="LaButti K."/>
            <person name="Lindquist E.A."/>
            <person name="Lipzen A."/>
            <person name="Lundell T."/>
            <person name="Morin E."/>
            <person name="Murat C."/>
            <person name="Riley R."/>
            <person name="Ohm R."/>
            <person name="Sun H."/>
            <person name="Tunlid A."/>
            <person name="Henrissat B."/>
            <person name="Grigoriev I.V."/>
            <person name="Hibbett D.S."/>
            <person name="Martin F."/>
        </authorList>
    </citation>
    <scope>NUCLEOTIDE SEQUENCE [LARGE SCALE GENOMIC DNA]</scope>
    <source>
        <strain evidence="4">UH-Slu-Lm8-n1</strain>
    </source>
</reference>
<dbReference type="HOGENOM" id="CLU_1111962_0_0_1"/>
<feature type="compositionally biased region" description="Basic and acidic residues" evidence="1">
    <location>
        <begin position="1"/>
        <end position="17"/>
    </location>
</feature>
<gene>
    <name evidence="3" type="ORF">CY34DRAFT_17378</name>
</gene>
<dbReference type="SMART" id="SM00513">
    <property type="entry name" value="SAP"/>
    <property type="match status" value="1"/>
</dbReference>
<dbReference type="InParanoid" id="A0A0D0ASK5"/>
<protein>
    <recommendedName>
        <fullName evidence="2">SAP domain-containing protein</fullName>
    </recommendedName>
</protein>
<feature type="compositionally biased region" description="Basic residues" evidence="1">
    <location>
        <begin position="18"/>
        <end position="28"/>
    </location>
</feature>
<evidence type="ECO:0000313" key="4">
    <source>
        <dbReference type="Proteomes" id="UP000054485"/>
    </source>
</evidence>
<evidence type="ECO:0000256" key="1">
    <source>
        <dbReference type="SAM" id="MobiDB-lite"/>
    </source>
</evidence>
<evidence type="ECO:0000313" key="3">
    <source>
        <dbReference type="EMBL" id="KIK34933.1"/>
    </source>
</evidence>
<dbReference type="Pfam" id="PF02037">
    <property type="entry name" value="SAP"/>
    <property type="match status" value="1"/>
</dbReference>
<sequence length="250" mass="29105">MAEHYKERLNKKLEDKSRKRPGKKRMKPYSRVLTSEEGRMELMELEAEQAEHERQEEASKQKKATEEQGKCDWRAEQERSQVAFTGAIKTKKLDELRDIAAALRLPETGLKAELLQRIVQFFNGQPELKKNQQYEGLFNPSRSRRWHVEIGNNTTESVPQDMPIHQNLMHTPFGTYQPQPIPQPSMSHIDLPSLGRYVPPPIPQFVPAAGNREEFRVGAEVQMYDGRSQPYSGPYQWQYTHNNNYMDHDA</sequence>
<dbReference type="InterPro" id="IPR036361">
    <property type="entry name" value="SAP_dom_sf"/>
</dbReference>
<feature type="domain" description="SAP" evidence="2">
    <location>
        <begin position="88"/>
        <end position="122"/>
    </location>
</feature>